<dbReference type="PROSITE" id="PS50011">
    <property type="entry name" value="PROTEIN_KINASE_DOM"/>
    <property type="match status" value="1"/>
</dbReference>
<dbReference type="CDD" id="cd14002">
    <property type="entry name" value="STKc_STK36"/>
    <property type="match status" value="1"/>
</dbReference>
<dbReference type="FunFam" id="1.10.510.10:FF:000292">
    <property type="entry name" value="Serine/threonine-protein kinase 36"/>
    <property type="match status" value="1"/>
</dbReference>
<evidence type="ECO:0000313" key="16">
    <source>
        <dbReference type="Proteomes" id="UP001164929"/>
    </source>
</evidence>
<evidence type="ECO:0000313" key="15">
    <source>
        <dbReference type="EMBL" id="KAJ6952042.1"/>
    </source>
</evidence>
<dbReference type="FunFam" id="3.30.200.20:FF:000042">
    <property type="entry name" value="Aurora kinase A"/>
    <property type="match status" value="1"/>
</dbReference>
<dbReference type="EMBL" id="JAQIZT010000019">
    <property type="protein sequence ID" value="KAJ6952042.1"/>
    <property type="molecule type" value="Genomic_DNA"/>
</dbReference>
<keyword evidence="7 15" id="KW-0418">Kinase</keyword>
<dbReference type="InterPro" id="IPR008271">
    <property type="entry name" value="Ser/Thr_kinase_AS"/>
</dbReference>
<dbReference type="PANTHER" id="PTHR22983:SF6">
    <property type="entry name" value="SERINE_THREONINE-PROTEIN KINASE 36"/>
    <property type="match status" value="1"/>
</dbReference>
<evidence type="ECO:0000256" key="9">
    <source>
        <dbReference type="ARBA" id="ARBA00023212"/>
    </source>
</evidence>
<comment type="caution">
    <text evidence="15">The sequence shown here is derived from an EMBL/GenBank/DDBJ whole genome shotgun (WGS) entry which is preliminary data.</text>
</comment>
<dbReference type="PANTHER" id="PTHR22983">
    <property type="entry name" value="PROTEIN KINASE RELATED"/>
    <property type="match status" value="1"/>
</dbReference>
<dbReference type="AlphaFoldDB" id="A0AAD6L7Z2"/>
<evidence type="ECO:0000256" key="5">
    <source>
        <dbReference type="ARBA" id="ARBA00022679"/>
    </source>
</evidence>
<dbReference type="Pfam" id="PF00069">
    <property type="entry name" value="Pkinase"/>
    <property type="match status" value="1"/>
</dbReference>
<dbReference type="GO" id="GO:0004674">
    <property type="term" value="F:protein serine/threonine kinase activity"/>
    <property type="evidence" value="ECO:0007669"/>
    <property type="project" value="UniProtKB-KW"/>
</dbReference>
<keyword evidence="6 13" id="KW-0547">Nucleotide-binding</keyword>
<accession>A0AAD6L7Z2</accession>
<keyword evidence="5" id="KW-0808">Transferase</keyword>
<evidence type="ECO:0000256" key="1">
    <source>
        <dbReference type="ARBA" id="ARBA00004245"/>
    </source>
</evidence>
<keyword evidence="9" id="KW-0206">Cytoskeleton</keyword>
<dbReference type="InterPro" id="IPR011009">
    <property type="entry name" value="Kinase-like_dom_sf"/>
</dbReference>
<keyword evidence="4" id="KW-0723">Serine/threonine-protein kinase</keyword>
<dbReference type="InterPro" id="IPR000719">
    <property type="entry name" value="Prot_kinase_dom"/>
</dbReference>
<evidence type="ECO:0000256" key="7">
    <source>
        <dbReference type="ARBA" id="ARBA00022777"/>
    </source>
</evidence>
<proteinExistence type="predicted"/>
<evidence type="ECO:0000256" key="13">
    <source>
        <dbReference type="PROSITE-ProRule" id="PRU10141"/>
    </source>
</evidence>
<dbReference type="Proteomes" id="UP001164929">
    <property type="component" value="Chromosome 19"/>
</dbReference>
<dbReference type="GO" id="GO:0005524">
    <property type="term" value="F:ATP binding"/>
    <property type="evidence" value="ECO:0007669"/>
    <property type="project" value="UniProtKB-UniRule"/>
</dbReference>
<comment type="catalytic activity">
    <reaction evidence="10">
        <text>L-threonyl-[protein] + ATP = O-phospho-L-threonyl-[protein] + ADP + H(+)</text>
        <dbReference type="Rhea" id="RHEA:46608"/>
        <dbReference type="Rhea" id="RHEA-COMP:11060"/>
        <dbReference type="Rhea" id="RHEA-COMP:11605"/>
        <dbReference type="ChEBI" id="CHEBI:15378"/>
        <dbReference type="ChEBI" id="CHEBI:30013"/>
        <dbReference type="ChEBI" id="CHEBI:30616"/>
        <dbReference type="ChEBI" id="CHEBI:61977"/>
        <dbReference type="ChEBI" id="CHEBI:456216"/>
        <dbReference type="EC" id="2.7.11.1"/>
    </reaction>
</comment>
<evidence type="ECO:0000256" key="12">
    <source>
        <dbReference type="ARBA" id="ARBA00075375"/>
    </source>
</evidence>
<dbReference type="SUPFAM" id="SSF56112">
    <property type="entry name" value="Protein kinase-like (PK-like)"/>
    <property type="match status" value="1"/>
</dbReference>
<evidence type="ECO:0000256" key="8">
    <source>
        <dbReference type="ARBA" id="ARBA00022840"/>
    </source>
</evidence>
<evidence type="ECO:0000256" key="2">
    <source>
        <dbReference type="ARBA" id="ARBA00012513"/>
    </source>
</evidence>
<evidence type="ECO:0000256" key="11">
    <source>
        <dbReference type="ARBA" id="ARBA00048679"/>
    </source>
</evidence>
<feature type="domain" description="Protein kinase" evidence="14">
    <location>
        <begin position="49"/>
        <end position="299"/>
    </location>
</feature>
<dbReference type="Gene3D" id="1.10.510.10">
    <property type="entry name" value="Transferase(Phosphotransferase) domain 1"/>
    <property type="match status" value="1"/>
</dbReference>
<comment type="catalytic activity">
    <reaction evidence="11">
        <text>L-seryl-[protein] + ATP = O-phospho-L-seryl-[protein] + ADP + H(+)</text>
        <dbReference type="Rhea" id="RHEA:17989"/>
        <dbReference type="Rhea" id="RHEA-COMP:9863"/>
        <dbReference type="Rhea" id="RHEA-COMP:11604"/>
        <dbReference type="ChEBI" id="CHEBI:15378"/>
        <dbReference type="ChEBI" id="CHEBI:29999"/>
        <dbReference type="ChEBI" id="CHEBI:30616"/>
        <dbReference type="ChEBI" id="CHEBI:83421"/>
        <dbReference type="ChEBI" id="CHEBI:456216"/>
        <dbReference type="EC" id="2.7.11.1"/>
    </reaction>
</comment>
<reference evidence="15" key="1">
    <citation type="journal article" date="2023" name="Mol. Ecol. Resour.">
        <title>Chromosome-level genome assembly of a triploid poplar Populus alba 'Berolinensis'.</title>
        <authorList>
            <person name="Chen S."/>
            <person name="Yu Y."/>
            <person name="Wang X."/>
            <person name="Wang S."/>
            <person name="Zhang T."/>
            <person name="Zhou Y."/>
            <person name="He R."/>
            <person name="Meng N."/>
            <person name="Wang Y."/>
            <person name="Liu W."/>
            <person name="Liu Z."/>
            <person name="Liu J."/>
            <person name="Guo Q."/>
            <person name="Huang H."/>
            <person name="Sederoff R.R."/>
            <person name="Wang G."/>
            <person name="Qu G."/>
            <person name="Chen S."/>
        </authorList>
    </citation>
    <scope>NUCLEOTIDE SEQUENCE</scope>
    <source>
        <strain evidence="15">SC-2020</strain>
    </source>
</reference>
<feature type="binding site" evidence="13">
    <location>
        <position position="82"/>
    </location>
    <ligand>
        <name>ATP</name>
        <dbReference type="ChEBI" id="CHEBI:30616"/>
    </ligand>
</feature>
<evidence type="ECO:0000256" key="10">
    <source>
        <dbReference type="ARBA" id="ARBA00047899"/>
    </source>
</evidence>
<evidence type="ECO:0000259" key="14">
    <source>
        <dbReference type="PROSITE" id="PS50011"/>
    </source>
</evidence>
<dbReference type="SMART" id="SM00220">
    <property type="entry name" value="S_TKc"/>
    <property type="match status" value="1"/>
</dbReference>
<dbReference type="InterPro" id="IPR017441">
    <property type="entry name" value="Protein_kinase_ATP_BS"/>
</dbReference>
<gene>
    <name evidence="15" type="ORF">NC653_041256</name>
</gene>
<keyword evidence="16" id="KW-1185">Reference proteome</keyword>
<keyword evidence="3" id="KW-0963">Cytoplasm</keyword>
<comment type="subcellular location">
    <subcellularLocation>
        <location evidence="1">Cytoplasm</location>
        <location evidence="1">Cytoskeleton</location>
    </subcellularLocation>
</comment>
<dbReference type="PROSITE" id="PS00107">
    <property type="entry name" value="PROTEIN_KINASE_ATP"/>
    <property type="match status" value="1"/>
</dbReference>
<evidence type="ECO:0000256" key="3">
    <source>
        <dbReference type="ARBA" id="ARBA00022490"/>
    </source>
</evidence>
<name>A0AAD6L7Z2_9ROSI</name>
<dbReference type="PROSITE" id="PS00108">
    <property type="entry name" value="PROTEIN_KINASE_ST"/>
    <property type="match status" value="1"/>
</dbReference>
<protein>
    <recommendedName>
        <fullName evidence="2">non-specific serine/threonine protein kinase</fullName>
        <ecNumber evidence="2">2.7.11.1</ecNumber>
    </recommendedName>
    <alternativeName>
        <fullName evidence="12">Fused homolog</fullName>
    </alternativeName>
</protein>
<dbReference type="GO" id="GO:0005856">
    <property type="term" value="C:cytoskeleton"/>
    <property type="evidence" value="ECO:0007669"/>
    <property type="project" value="UniProtKB-SubCell"/>
</dbReference>
<evidence type="ECO:0000256" key="6">
    <source>
        <dbReference type="ARBA" id="ARBA00022741"/>
    </source>
</evidence>
<dbReference type="EC" id="2.7.11.1" evidence="2"/>
<dbReference type="GO" id="GO:0005737">
    <property type="term" value="C:cytoplasm"/>
    <property type="evidence" value="ECO:0007669"/>
    <property type="project" value="TreeGrafter"/>
</dbReference>
<organism evidence="15 16">
    <name type="scientific">Populus alba x Populus x berolinensis</name>
    <dbReference type="NCBI Taxonomy" id="444605"/>
    <lineage>
        <taxon>Eukaryota</taxon>
        <taxon>Viridiplantae</taxon>
        <taxon>Streptophyta</taxon>
        <taxon>Embryophyta</taxon>
        <taxon>Tracheophyta</taxon>
        <taxon>Spermatophyta</taxon>
        <taxon>Magnoliopsida</taxon>
        <taxon>eudicotyledons</taxon>
        <taxon>Gunneridae</taxon>
        <taxon>Pentapetalae</taxon>
        <taxon>rosids</taxon>
        <taxon>fabids</taxon>
        <taxon>Malpighiales</taxon>
        <taxon>Salicaceae</taxon>
        <taxon>Saliceae</taxon>
        <taxon>Populus</taxon>
    </lineage>
</organism>
<keyword evidence="8 13" id="KW-0067">ATP-binding</keyword>
<sequence length="953" mass="104726">MSGENSTIRLSFFLFQKNSLPLSHPLLSYFTTFQRHLRKKEKEIGVENYHVIELVGEGSFGKVYKGRRKYTGQTVAMKFIMKHGKSDKDIHNLRQEIEILRKLKHENIIEMLDSFESPQEFCVVTEFAQGELFEVLEDDKSLPEEQVQAIAKQLVRALHYLHSNRIIHRDMKPQNILIGAGSVVKLCDFGFARAMSTNTVVLRSIKGTPLYMAPELVREQPYNHSADLWSLGVILYELFVGQPPFYTNSVYALIRHIVKDPVKYPDDMSLNFKSFLKGLPNKVPQNRLSWPMLLDHPFVKETSEELDGRVMCAATSAPRECDAARRGEENNMQASTGLIASNPECSKDMERQQDFEMQIRLWHRDQDVLTTTQSPRIISNLAAAGATGGLVNEILSELLNFTANVVSLKSSELSDLLAKSFSIIKLQLDNIGSAISTSYFKHWVALAEIFSQIVGGHEENSGSVLLESCACIATMLSAVDDGLKATSLTSEAAPTPVMHEAMKQILDHAKTCGLVENLSLCLATSGSSLVSGSLNMLRAACEACRATWSLIDAVETLFRKENLYLFPLNSLQSHSLPCLDIRDQERSSLVGTDSARIIEAVTRAFLRSKAVQVAIFYCLKQRIEPALSASIQILSRCCLHNAMVPGVLCGLPSSLPVTTVVSGGGDKTILSEIFAILSWCASNKDPETSNLKSKLANSSTVVLNSCLLLAIIAQCLKSTGRNSALFMLTSSPKNQLSRLSIIGHQFSLDDKMKISLQPHCASAMLALTSILSLESGASVESSISEIAVPLIPRSATLCEHLKISPVEGNELGPRNMNILSYWHGIRDGCVGLLESRLKWGGPLAVKQLCASGMPLLLIDLLSNNRSITSHQGIDSTKDQVGLSPIGVVWAVSSICHCLSGGAPIFRQILLRSEHVKDITELISDVHLKLVKSWSGPGGGKDGSDLAAYEDCRR</sequence>
<evidence type="ECO:0000256" key="4">
    <source>
        <dbReference type="ARBA" id="ARBA00022527"/>
    </source>
</evidence>